<evidence type="ECO:0000313" key="2">
    <source>
        <dbReference type="Proteomes" id="UP001237292"/>
    </source>
</evidence>
<reference evidence="1 2" key="1">
    <citation type="journal article" date="2023" name="Access Microbiol">
        <title>The genome of a steinernematid-associated Pseudomonas piscis bacterium encodes the biosynthesis of insect toxins.</title>
        <authorList>
            <person name="Awori R.M."/>
            <person name="Hendre P."/>
            <person name="Amugune N.O."/>
        </authorList>
    </citation>
    <scope>NUCLEOTIDE SEQUENCE [LARGE SCALE GENOMIC DNA]</scope>
    <source>
        <strain evidence="1 2">75</strain>
    </source>
</reference>
<dbReference type="Proteomes" id="UP001237292">
    <property type="component" value="Chromosome"/>
</dbReference>
<dbReference type="RefSeq" id="WP_282878660.1">
    <property type="nucleotide sequence ID" value="NZ_CP133164.1"/>
</dbReference>
<proteinExistence type="predicted"/>
<gene>
    <name evidence="1" type="ORF">QL104_07495</name>
</gene>
<name>A0ABY9NLW2_9PSED</name>
<evidence type="ECO:0000313" key="1">
    <source>
        <dbReference type="EMBL" id="WMN19242.1"/>
    </source>
</evidence>
<keyword evidence="2" id="KW-1185">Reference proteome</keyword>
<accession>A0ABY9NLW2</accession>
<sequence length="105" mass="11277">MHPKNSTTPPPVQPHNLRQIEFCNAASDGAGMLRIAEAVKITDGLYLAADLAEGIKQLCDRIHSDINEGELTYLAEVKALGFLADTVGALVRASEYSMRHGGGEQ</sequence>
<organism evidence="1 2">
    <name type="scientific">Pseudomonas piscis</name>
    <dbReference type="NCBI Taxonomy" id="2614538"/>
    <lineage>
        <taxon>Bacteria</taxon>
        <taxon>Pseudomonadati</taxon>
        <taxon>Pseudomonadota</taxon>
        <taxon>Gammaproteobacteria</taxon>
        <taxon>Pseudomonadales</taxon>
        <taxon>Pseudomonadaceae</taxon>
        <taxon>Pseudomonas</taxon>
    </lineage>
</organism>
<protein>
    <recommendedName>
        <fullName evidence="3">DUF3077 domain-containing protein</fullName>
    </recommendedName>
</protein>
<evidence type="ECO:0008006" key="3">
    <source>
        <dbReference type="Google" id="ProtNLM"/>
    </source>
</evidence>
<dbReference type="EMBL" id="CP133164">
    <property type="protein sequence ID" value="WMN19242.1"/>
    <property type="molecule type" value="Genomic_DNA"/>
</dbReference>